<dbReference type="Pfam" id="PF00018">
    <property type="entry name" value="SH3_1"/>
    <property type="match status" value="1"/>
</dbReference>
<dbReference type="PROSITE" id="PS50002">
    <property type="entry name" value="SH3"/>
    <property type="match status" value="1"/>
</dbReference>
<protein>
    <recommendedName>
        <fullName evidence="3">SH3 domain-containing protein</fullName>
    </recommendedName>
</protein>
<reference evidence="4" key="1">
    <citation type="journal article" date="2019" name="bioRxiv">
        <title>The Genome of the Zebra Mussel, Dreissena polymorpha: A Resource for Invasive Species Research.</title>
        <authorList>
            <person name="McCartney M.A."/>
            <person name="Auch B."/>
            <person name="Kono T."/>
            <person name="Mallez S."/>
            <person name="Zhang Y."/>
            <person name="Obille A."/>
            <person name="Becker A."/>
            <person name="Abrahante J.E."/>
            <person name="Garbe J."/>
            <person name="Badalamenti J.P."/>
            <person name="Herman A."/>
            <person name="Mangelson H."/>
            <person name="Liachko I."/>
            <person name="Sullivan S."/>
            <person name="Sone E.D."/>
            <person name="Koren S."/>
            <person name="Silverstein K.A.T."/>
            <person name="Beckman K.B."/>
            <person name="Gohl D.M."/>
        </authorList>
    </citation>
    <scope>NUCLEOTIDE SEQUENCE</scope>
    <source>
        <strain evidence="4">Duluth1</strain>
        <tissue evidence="4">Whole animal</tissue>
    </source>
</reference>
<dbReference type="SUPFAM" id="SSF50044">
    <property type="entry name" value="SH3-domain"/>
    <property type="match status" value="1"/>
</dbReference>
<sequence length="71" mass="8141">MGGCISSPAQAPSGPQKRVHALYDYNARAKDDLSFKKGDILILLDQHQENEDWWYAQHTDPKYNNQQQPIV</sequence>
<evidence type="ECO:0000256" key="1">
    <source>
        <dbReference type="ARBA" id="ARBA00022443"/>
    </source>
</evidence>
<proteinExistence type="predicted"/>
<dbReference type="InterPro" id="IPR001452">
    <property type="entry name" value="SH3_domain"/>
</dbReference>
<dbReference type="Gene3D" id="2.30.30.40">
    <property type="entry name" value="SH3 Domains"/>
    <property type="match status" value="1"/>
</dbReference>
<dbReference type="EMBL" id="JAIWYP010000010">
    <property type="protein sequence ID" value="KAH3746438.1"/>
    <property type="molecule type" value="Genomic_DNA"/>
</dbReference>
<evidence type="ECO:0000259" key="3">
    <source>
        <dbReference type="PROSITE" id="PS50002"/>
    </source>
</evidence>
<dbReference type="SMART" id="SM00326">
    <property type="entry name" value="SH3"/>
    <property type="match status" value="1"/>
</dbReference>
<evidence type="ECO:0000256" key="2">
    <source>
        <dbReference type="PROSITE-ProRule" id="PRU00192"/>
    </source>
</evidence>
<gene>
    <name evidence="4" type="ORF">DPMN_180846</name>
</gene>
<dbReference type="AlphaFoldDB" id="A0A9D4I3R6"/>
<evidence type="ECO:0000313" key="5">
    <source>
        <dbReference type="Proteomes" id="UP000828390"/>
    </source>
</evidence>
<evidence type="ECO:0000313" key="4">
    <source>
        <dbReference type="EMBL" id="KAH3746438.1"/>
    </source>
</evidence>
<comment type="caution">
    <text evidence="4">The sequence shown here is derived from an EMBL/GenBank/DDBJ whole genome shotgun (WGS) entry which is preliminary data.</text>
</comment>
<dbReference type="Proteomes" id="UP000828390">
    <property type="component" value="Unassembled WGS sequence"/>
</dbReference>
<feature type="domain" description="SH3" evidence="3">
    <location>
        <begin position="14"/>
        <end position="71"/>
    </location>
</feature>
<keyword evidence="1 2" id="KW-0728">SH3 domain</keyword>
<dbReference type="PRINTS" id="PR00452">
    <property type="entry name" value="SH3DOMAIN"/>
</dbReference>
<accession>A0A9D4I3R6</accession>
<organism evidence="4 5">
    <name type="scientific">Dreissena polymorpha</name>
    <name type="common">Zebra mussel</name>
    <name type="synonym">Mytilus polymorpha</name>
    <dbReference type="NCBI Taxonomy" id="45954"/>
    <lineage>
        <taxon>Eukaryota</taxon>
        <taxon>Metazoa</taxon>
        <taxon>Spiralia</taxon>
        <taxon>Lophotrochozoa</taxon>
        <taxon>Mollusca</taxon>
        <taxon>Bivalvia</taxon>
        <taxon>Autobranchia</taxon>
        <taxon>Heteroconchia</taxon>
        <taxon>Euheterodonta</taxon>
        <taxon>Imparidentia</taxon>
        <taxon>Neoheterodontei</taxon>
        <taxon>Myida</taxon>
        <taxon>Dreissenoidea</taxon>
        <taxon>Dreissenidae</taxon>
        <taxon>Dreissena</taxon>
    </lineage>
</organism>
<keyword evidence="5" id="KW-1185">Reference proteome</keyword>
<name>A0A9D4I3R6_DREPO</name>
<dbReference type="InterPro" id="IPR036028">
    <property type="entry name" value="SH3-like_dom_sf"/>
</dbReference>
<reference evidence="4" key="2">
    <citation type="submission" date="2020-11" db="EMBL/GenBank/DDBJ databases">
        <authorList>
            <person name="McCartney M.A."/>
            <person name="Auch B."/>
            <person name="Kono T."/>
            <person name="Mallez S."/>
            <person name="Becker A."/>
            <person name="Gohl D.M."/>
            <person name="Silverstein K.A.T."/>
            <person name="Koren S."/>
            <person name="Bechman K.B."/>
            <person name="Herman A."/>
            <person name="Abrahante J.E."/>
            <person name="Garbe J."/>
        </authorList>
    </citation>
    <scope>NUCLEOTIDE SEQUENCE</scope>
    <source>
        <strain evidence="4">Duluth1</strain>
        <tissue evidence="4">Whole animal</tissue>
    </source>
</reference>